<evidence type="ECO:0000256" key="1">
    <source>
        <dbReference type="SAM" id="MobiDB-lite"/>
    </source>
</evidence>
<proteinExistence type="predicted"/>
<dbReference type="Proteomes" id="UP000237686">
    <property type="component" value="Unassembled WGS sequence"/>
</dbReference>
<gene>
    <name evidence="2" type="ORF">C6P98_19175</name>
</gene>
<protein>
    <submittedName>
        <fullName evidence="2">Uncharacterized protein</fullName>
    </submittedName>
</protein>
<evidence type="ECO:0000313" key="2">
    <source>
        <dbReference type="EMBL" id="PRF21315.1"/>
    </source>
</evidence>
<organism evidence="2 3">
    <name type="scientific">Burkholderia multivorans</name>
    <dbReference type="NCBI Taxonomy" id="87883"/>
    <lineage>
        <taxon>Bacteria</taxon>
        <taxon>Pseudomonadati</taxon>
        <taxon>Pseudomonadota</taxon>
        <taxon>Betaproteobacteria</taxon>
        <taxon>Burkholderiales</taxon>
        <taxon>Burkholderiaceae</taxon>
        <taxon>Burkholderia</taxon>
        <taxon>Burkholderia cepacia complex</taxon>
    </lineage>
</organism>
<feature type="region of interest" description="Disordered" evidence="1">
    <location>
        <begin position="35"/>
        <end position="71"/>
    </location>
</feature>
<evidence type="ECO:0000313" key="3">
    <source>
        <dbReference type="Proteomes" id="UP000237686"/>
    </source>
</evidence>
<dbReference type="EMBL" id="PVFZ01000052">
    <property type="protein sequence ID" value="PRF21315.1"/>
    <property type="molecule type" value="Genomic_DNA"/>
</dbReference>
<reference evidence="2 3" key="1">
    <citation type="submission" date="2018-03" db="EMBL/GenBank/DDBJ databases">
        <authorList>
            <person name="Nguyen K."/>
            <person name="Fouts D."/>
            <person name="Sutton G."/>
        </authorList>
    </citation>
    <scope>NUCLEOTIDE SEQUENCE [LARGE SCALE GENOMIC DNA]</scope>
    <source>
        <strain evidence="2 3">AU17135</strain>
    </source>
</reference>
<accession>A0A8E2RUC1</accession>
<comment type="caution">
    <text evidence="2">The sequence shown here is derived from an EMBL/GenBank/DDBJ whole genome shotgun (WGS) entry which is preliminary data.</text>
</comment>
<dbReference type="AlphaFoldDB" id="A0A8E2RUC1"/>
<feature type="compositionally biased region" description="Polar residues" evidence="1">
    <location>
        <begin position="1"/>
        <end position="12"/>
    </location>
</feature>
<sequence length="71" mass="7684">MLHNVGITSAQRRTPRARTVDFTPARVPAHLKRGFRRDVKVPATNEATNNPAGRAASSCGRPALAHPCRTP</sequence>
<feature type="region of interest" description="Disordered" evidence="1">
    <location>
        <begin position="1"/>
        <end position="22"/>
    </location>
</feature>
<name>A0A8E2RUC1_9BURK</name>